<dbReference type="eggNOG" id="ENOG502QX9F">
    <property type="taxonomic scope" value="Eukaryota"/>
</dbReference>
<dbReference type="KEGG" id="beq:BEWA_048360"/>
<dbReference type="VEuPathDB" id="PiroplasmaDB:BEWA_048360"/>
<keyword evidence="2" id="KW-1185">Reference proteome</keyword>
<evidence type="ECO:0000313" key="1">
    <source>
        <dbReference type="EMBL" id="EKX72369.1"/>
    </source>
</evidence>
<proteinExistence type="predicted"/>
<dbReference type="RefSeq" id="XP_004831821.1">
    <property type="nucleotide sequence ID" value="XM_004831764.1"/>
</dbReference>
<reference evidence="1 2" key="1">
    <citation type="journal article" date="2012" name="BMC Genomics">
        <title>Comparative genomic analysis and phylogenetic position of Theileria equi.</title>
        <authorList>
            <person name="Kappmeyer L.S."/>
            <person name="Thiagarajan M."/>
            <person name="Herndon D.R."/>
            <person name="Ramsay J.D."/>
            <person name="Caler E."/>
            <person name="Djikeng A."/>
            <person name="Gillespie J.J."/>
            <person name="Lau A.O."/>
            <person name="Roalson E.H."/>
            <person name="Silva J.C."/>
            <person name="Silva M.G."/>
            <person name="Suarez C.E."/>
            <person name="Ueti M.W."/>
            <person name="Nene V.M."/>
            <person name="Mealey R.H."/>
            <person name="Knowles D.P."/>
            <person name="Brayton K.A."/>
        </authorList>
    </citation>
    <scope>NUCLEOTIDE SEQUENCE [LARGE SCALE GENOMIC DNA]</scope>
    <source>
        <strain evidence="1 2">WA</strain>
    </source>
</reference>
<dbReference type="EMBL" id="ACOU01000007">
    <property type="protein sequence ID" value="EKX72369.1"/>
    <property type="molecule type" value="Genomic_DNA"/>
</dbReference>
<organism evidence="1 2">
    <name type="scientific">Theileria equi strain WA</name>
    <dbReference type="NCBI Taxonomy" id="1537102"/>
    <lineage>
        <taxon>Eukaryota</taxon>
        <taxon>Sar</taxon>
        <taxon>Alveolata</taxon>
        <taxon>Apicomplexa</taxon>
        <taxon>Aconoidasida</taxon>
        <taxon>Piroplasmida</taxon>
        <taxon>Theileriidae</taxon>
        <taxon>Theileria</taxon>
    </lineage>
</organism>
<dbReference type="Proteomes" id="UP000031512">
    <property type="component" value="Unassembled WGS sequence"/>
</dbReference>
<sequence length="213" mass="24848">MRIGNRSQYAIGDVFDGQELIIPGDPRNTSRYVLVVPRKDGAKYIRILDRYKGYTGKLKANVLEFLRYPTDLHYTKIQRIPLELDVFYQTPTDVVNAELLVNWQKHNEDVANGRATMDTPENLETIPTKFTIQERMQDEVVLGVVKYNGYIVESRTDGLLNREVTWEGGVEQPRIIILSRYADNHEIRGEHQFVEELDMFESHMNKKRFNSIQ</sequence>
<comment type="caution">
    <text evidence="1">The sequence shown here is derived from an EMBL/GenBank/DDBJ whole genome shotgun (WGS) entry which is preliminary data.</text>
</comment>
<protein>
    <submittedName>
        <fullName evidence="1">Uncharacterized protein</fullName>
    </submittedName>
</protein>
<dbReference type="AlphaFoldDB" id="L1LAT4"/>
<name>L1LAT4_THEEQ</name>
<dbReference type="GeneID" id="15803986"/>
<gene>
    <name evidence="1" type="ORF">BEWA_048360</name>
</gene>
<accession>L1LAT4</accession>
<evidence type="ECO:0000313" key="2">
    <source>
        <dbReference type="Proteomes" id="UP000031512"/>
    </source>
</evidence>